<reference evidence="1 2" key="1">
    <citation type="submission" date="2014-01" db="EMBL/GenBank/DDBJ databases">
        <title>Full genme sequencing of cellulolytic bacterium Gynuella sunshinyii YC6258T gen. nov., sp. nov.</title>
        <authorList>
            <person name="Khan H."/>
            <person name="Chung E.J."/>
            <person name="Chung Y.R."/>
        </authorList>
    </citation>
    <scope>NUCLEOTIDE SEQUENCE [LARGE SCALE GENOMIC DNA]</scope>
    <source>
        <strain evidence="1 2">YC6258</strain>
    </source>
</reference>
<dbReference type="KEGG" id="gsn:YC6258_04509"/>
<protein>
    <submittedName>
        <fullName evidence="1">Uncharacterized protein</fullName>
    </submittedName>
</protein>
<dbReference type="STRING" id="1445510.YC6258_04509"/>
<name>A0A0C5VQK0_9GAMM</name>
<proteinExistence type="predicted"/>
<dbReference type="OrthoDB" id="6198754at2"/>
<evidence type="ECO:0000313" key="1">
    <source>
        <dbReference type="EMBL" id="AJQ96541.1"/>
    </source>
</evidence>
<keyword evidence="2" id="KW-1185">Reference proteome</keyword>
<dbReference type="Proteomes" id="UP000032266">
    <property type="component" value="Chromosome"/>
</dbReference>
<sequence length="68" mass="7895">MNQVILGKRLLSDTEIIWYCRGPENVRQLSLSELQKIATDAALLSSLIMIRLCKQDTHPYPFKNLNRH</sequence>
<dbReference type="RefSeq" id="WP_044618531.1">
    <property type="nucleotide sequence ID" value="NZ_CP007142.1"/>
</dbReference>
<evidence type="ECO:0000313" key="2">
    <source>
        <dbReference type="Proteomes" id="UP000032266"/>
    </source>
</evidence>
<dbReference type="AlphaFoldDB" id="A0A0C5VQK0"/>
<accession>A0A0C5VQK0</accession>
<dbReference type="HOGENOM" id="CLU_2788066_0_0_6"/>
<organism evidence="1 2">
    <name type="scientific">Gynuella sunshinyii YC6258</name>
    <dbReference type="NCBI Taxonomy" id="1445510"/>
    <lineage>
        <taxon>Bacteria</taxon>
        <taxon>Pseudomonadati</taxon>
        <taxon>Pseudomonadota</taxon>
        <taxon>Gammaproteobacteria</taxon>
        <taxon>Oceanospirillales</taxon>
        <taxon>Saccharospirillaceae</taxon>
        <taxon>Gynuella</taxon>
    </lineage>
</organism>
<gene>
    <name evidence="1" type="ORF">YC6258_04509</name>
</gene>
<dbReference type="EMBL" id="CP007142">
    <property type="protein sequence ID" value="AJQ96541.1"/>
    <property type="molecule type" value="Genomic_DNA"/>
</dbReference>